<dbReference type="Proteomes" id="UP001152797">
    <property type="component" value="Unassembled WGS sequence"/>
</dbReference>
<dbReference type="EMBL" id="CAMXCT030003190">
    <property type="protein sequence ID" value="CAL4790266.1"/>
    <property type="molecule type" value="Genomic_DNA"/>
</dbReference>
<evidence type="ECO:0000313" key="2">
    <source>
        <dbReference type="EMBL" id="CAL1156329.1"/>
    </source>
</evidence>
<name>A0A9P1D458_9DINO</name>
<proteinExistence type="predicted"/>
<comment type="caution">
    <text evidence="1">The sequence shown here is derived from an EMBL/GenBank/DDBJ whole genome shotgun (WGS) entry which is preliminary data.</text>
</comment>
<sequence length="132" mass="15232">MDVGPEPPTTQQSDQSALTDEAARKRLWRLCKRGADGTLQVPEEIHKMYMEGGRSKTKLLKMLVDSGFDKERFVSMVTAVSEQKEQVKFKCWAGWASEDKMRDDLHMKENLACTKATPVCFLYCHFLYMIYI</sequence>
<dbReference type="EMBL" id="CAMXCT010003190">
    <property type="protein sequence ID" value="CAI4002954.1"/>
    <property type="molecule type" value="Genomic_DNA"/>
</dbReference>
<organism evidence="1">
    <name type="scientific">Cladocopium goreaui</name>
    <dbReference type="NCBI Taxonomy" id="2562237"/>
    <lineage>
        <taxon>Eukaryota</taxon>
        <taxon>Sar</taxon>
        <taxon>Alveolata</taxon>
        <taxon>Dinophyceae</taxon>
        <taxon>Suessiales</taxon>
        <taxon>Symbiodiniaceae</taxon>
        <taxon>Cladocopium</taxon>
    </lineage>
</organism>
<dbReference type="AlphaFoldDB" id="A0A9P1D458"/>
<gene>
    <name evidence="1" type="ORF">C1SCF055_LOCUS28864</name>
</gene>
<evidence type="ECO:0000313" key="1">
    <source>
        <dbReference type="EMBL" id="CAI4002954.1"/>
    </source>
</evidence>
<dbReference type="EMBL" id="CAMXCT020003190">
    <property type="protein sequence ID" value="CAL1156329.1"/>
    <property type="molecule type" value="Genomic_DNA"/>
</dbReference>
<evidence type="ECO:0000313" key="3">
    <source>
        <dbReference type="Proteomes" id="UP001152797"/>
    </source>
</evidence>
<reference evidence="2" key="2">
    <citation type="submission" date="2024-04" db="EMBL/GenBank/DDBJ databases">
        <authorList>
            <person name="Chen Y."/>
            <person name="Shah S."/>
            <person name="Dougan E. K."/>
            <person name="Thang M."/>
            <person name="Chan C."/>
        </authorList>
    </citation>
    <scope>NUCLEOTIDE SEQUENCE [LARGE SCALE GENOMIC DNA]</scope>
</reference>
<keyword evidence="3" id="KW-1185">Reference proteome</keyword>
<protein>
    <submittedName>
        <fullName evidence="1">Uncharacterized protein</fullName>
    </submittedName>
</protein>
<accession>A0A9P1D458</accession>
<dbReference type="OrthoDB" id="449008at2759"/>
<reference evidence="1" key="1">
    <citation type="submission" date="2022-10" db="EMBL/GenBank/DDBJ databases">
        <authorList>
            <person name="Chen Y."/>
            <person name="Dougan E. K."/>
            <person name="Chan C."/>
            <person name="Rhodes N."/>
            <person name="Thang M."/>
        </authorList>
    </citation>
    <scope>NUCLEOTIDE SEQUENCE</scope>
</reference>